<comment type="caution">
    <text evidence="3">The sequence shown here is derived from an EMBL/GenBank/DDBJ whole genome shotgun (WGS) entry which is preliminary data.</text>
</comment>
<feature type="domain" description="Potassium channel" evidence="2">
    <location>
        <begin position="349"/>
        <end position="417"/>
    </location>
</feature>
<evidence type="ECO:0000256" key="1">
    <source>
        <dbReference type="SAM" id="Phobius"/>
    </source>
</evidence>
<dbReference type="RefSeq" id="WP_216570207.1">
    <property type="nucleotide sequence ID" value="NZ_JAHLOQ010000025.1"/>
</dbReference>
<evidence type="ECO:0000313" key="3">
    <source>
        <dbReference type="EMBL" id="MBU5336673.1"/>
    </source>
</evidence>
<feature type="transmembrane region" description="Helical" evidence="1">
    <location>
        <begin position="391"/>
        <end position="413"/>
    </location>
</feature>
<accession>A0ABS6DXU8</accession>
<protein>
    <submittedName>
        <fullName evidence="3">Pentapeptide repeat-containing protein</fullName>
    </submittedName>
</protein>
<reference evidence="3 4" key="1">
    <citation type="submission" date="2021-06" db="EMBL/GenBank/DDBJ databases">
        <authorList>
            <person name="Sun Q."/>
            <person name="Li D."/>
        </authorList>
    </citation>
    <scope>NUCLEOTIDE SEQUENCE [LARGE SCALE GENOMIC DNA]</scope>
    <source>
        <strain evidence="3 4">N19</strain>
    </source>
</reference>
<dbReference type="EMBL" id="JAHLOQ010000025">
    <property type="protein sequence ID" value="MBU5336673.1"/>
    <property type="molecule type" value="Genomic_DNA"/>
</dbReference>
<proteinExistence type="predicted"/>
<dbReference type="Proteomes" id="UP001196301">
    <property type="component" value="Unassembled WGS sequence"/>
</dbReference>
<evidence type="ECO:0000313" key="4">
    <source>
        <dbReference type="Proteomes" id="UP001196301"/>
    </source>
</evidence>
<feature type="transmembrane region" description="Helical" evidence="1">
    <location>
        <begin position="360"/>
        <end position="379"/>
    </location>
</feature>
<evidence type="ECO:0000259" key="2">
    <source>
        <dbReference type="Pfam" id="PF07885"/>
    </source>
</evidence>
<dbReference type="Pfam" id="PF07885">
    <property type="entry name" value="Ion_trans_2"/>
    <property type="match status" value="1"/>
</dbReference>
<keyword evidence="1" id="KW-0812">Transmembrane</keyword>
<sequence length="418" mass="49297">MYEYNFNERRKNIEEILEISLSQNRDIYYNQFELFKKNQNIQNTPTDKNVKKKKIIIKNSIDGKADIEKEIVDFDDIENLKFETFYNIGFGLFEMTSQTIFKTFHNIKFEYVIFKNCTFKNVQFENCMFLGCEFLECDFLNVKFKANEFFDFTNKNISYFFDSYFENAIFERSNLKKSIFQQNTMKNIQFILSNLKKCILDTNRIESIYFSDCNLKSFSMIKSDVSKLEFDDEFITKLNENTFFDKFISPNKTKEYYTNIYKIYKNIAAQFESNRILNLSGEYHYLYKCSESKTLDGFSKLKSKIFWIVCGYGERPTYALITSLEIVLIFAIIYLFTGISIGGRLINYRLSWFSVLEKKIIVVDFLEALYFSLVTFTTVGYGDIIPTGTSIILSSIEMILGVTMVGIWTATLARKITR</sequence>
<keyword evidence="1" id="KW-0472">Membrane</keyword>
<name>A0ABS6DXU8_9FIRM</name>
<organism evidence="3 4">
    <name type="scientific">Intestinibacter bartlettii</name>
    <dbReference type="NCBI Taxonomy" id="261299"/>
    <lineage>
        <taxon>Bacteria</taxon>
        <taxon>Bacillati</taxon>
        <taxon>Bacillota</taxon>
        <taxon>Clostridia</taxon>
        <taxon>Peptostreptococcales</taxon>
        <taxon>Peptostreptococcaceae</taxon>
        <taxon>Intestinibacter</taxon>
    </lineage>
</organism>
<keyword evidence="4" id="KW-1185">Reference proteome</keyword>
<feature type="transmembrane region" description="Helical" evidence="1">
    <location>
        <begin position="318"/>
        <end position="339"/>
    </location>
</feature>
<dbReference type="InterPro" id="IPR013099">
    <property type="entry name" value="K_chnl_dom"/>
</dbReference>
<keyword evidence="1" id="KW-1133">Transmembrane helix</keyword>
<gene>
    <name evidence="3" type="ORF">KQI20_09500</name>
</gene>